<name>A0ABV5SIP6_9ACTN</name>
<feature type="transmembrane region" description="Helical" evidence="2">
    <location>
        <begin position="20"/>
        <end position="37"/>
    </location>
</feature>
<proteinExistence type="predicted"/>
<protein>
    <recommendedName>
        <fullName evidence="5">DUF2510 domain-containing protein</fullName>
    </recommendedName>
</protein>
<comment type="caution">
    <text evidence="3">The sequence shown here is derived from an EMBL/GenBank/DDBJ whole genome shotgun (WGS) entry which is preliminary data.</text>
</comment>
<accession>A0ABV5SIP6</accession>
<keyword evidence="2" id="KW-1133">Transmembrane helix</keyword>
<organism evidence="3 4">
    <name type="scientific">Nonomuraea helvata</name>
    <dbReference type="NCBI Taxonomy" id="37484"/>
    <lineage>
        <taxon>Bacteria</taxon>
        <taxon>Bacillati</taxon>
        <taxon>Actinomycetota</taxon>
        <taxon>Actinomycetes</taxon>
        <taxon>Streptosporangiales</taxon>
        <taxon>Streptosporangiaceae</taxon>
        <taxon>Nonomuraea</taxon>
    </lineage>
</organism>
<evidence type="ECO:0000256" key="1">
    <source>
        <dbReference type="SAM" id="MobiDB-lite"/>
    </source>
</evidence>
<keyword evidence="2" id="KW-0812">Transmembrane</keyword>
<keyword evidence="4" id="KW-1185">Reference proteome</keyword>
<gene>
    <name evidence="3" type="ORF">ACFFSA_50860</name>
</gene>
<evidence type="ECO:0000313" key="3">
    <source>
        <dbReference type="EMBL" id="MFB9631414.1"/>
    </source>
</evidence>
<dbReference type="Proteomes" id="UP001589532">
    <property type="component" value="Unassembled WGS sequence"/>
</dbReference>
<sequence>MPRSSSDTRAPGGTASTSGLWLGLAATAAGLWLSWTAPWDDGNDRWKLVAAQSSVTYGQVIATGGHDAWAFGWDIVGIGAWLPMADGPHRPTVFHWDGDHWTRSDFPIERGNIGSDVPPPATGPGFRRAAN</sequence>
<evidence type="ECO:0000313" key="4">
    <source>
        <dbReference type="Proteomes" id="UP001589532"/>
    </source>
</evidence>
<dbReference type="EMBL" id="JBHMBW010000104">
    <property type="protein sequence ID" value="MFB9631414.1"/>
    <property type="molecule type" value="Genomic_DNA"/>
</dbReference>
<feature type="region of interest" description="Disordered" evidence="1">
    <location>
        <begin position="110"/>
        <end position="131"/>
    </location>
</feature>
<evidence type="ECO:0008006" key="5">
    <source>
        <dbReference type="Google" id="ProtNLM"/>
    </source>
</evidence>
<keyword evidence="2" id="KW-0472">Membrane</keyword>
<evidence type="ECO:0000256" key="2">
    <source>
        <dbReference type="SAM" id="Phobius"/>
    </source>
</evidence>
<reference evidence="3 4" key="1">
    <citation type="submission" date="2024-09" db="EMBL/GenBank/DDBJ databases">
        <authorList>
            <person name="Sun Q."/>
            <person name="Mori K."/>
        </authorList>
    </citation>
    <scope>NUCLEOTIDE SEQUENCE [LARGE SCALE GENOMIC DNA]</scope>
    <source>
        <strain evidence="3 4">JCM 3143</strain>
    </source>
</reference>
<dbReference type="RefSeq" id="WP_345000091.1">
    <property type="nucleotide sequence ID" value="NZ_BAAAXV010000009.1"/>
</dbReference>